<keyword evidence="6 9" id="KW-0560">Oxidoreductase</keyword>
<comment type="caution">
    <text evidence="10">The sequence shown here is derived from an EMBL/GenBank/DDBJ whole genome shotgun (WGS) entry which is preliminary data.</text>
</comment>
<dbReference type="RefSeq" id="WP_188425972.1">
    <property type="nucleotide sequence ID" value="NZ_BMCH01000003.1"/>
</dbReference>
<keyword evidence="4 9" id="KW-0285">Flavoprotein</keyword>
<evidence type="ECO:0000313" key="11">
    <source>
        <dbReference type="Proteomes" id="UP000637769"/>
    </source>
</evidence>
<accession>A0ABQ1LUD6</accession>
<keyword evidence="11" id="KW-1185">Reference proteome</keyword>
<evidence type="ECO:0000256" key="7">
    <source>
        <dbReference type="ARBA" id="ARBA00034478"/>
    </source>
</evidence>
<comment type="pathway">
    <text evidence="7">Amino-acid biosynthesis; L-methionine biosynthesis via de novo pathway.</text>
</comment>
<evidence type="ECO:0000313" key="10">
    <source>
        <dbReference type="EMBL" id="GGC28750.1"/>
    </source>
</evidence>
<name>A0ABQ1LUD6_9PROT</name>
<sequence length="283" mass="29755">MTTSLTDLQASVALLHGYSLEITAKELSAAHDIASALPPSTLMMVPHLAKTPDQSRMAAACAIRQLGLSPVPHFSARRIASEESCAHFLAQLVAEAGVDHCFVVAGDPAVPAGPFADSATLIGTGLFERAGIKVLGVAGYPEGHKHMAPAEAWHVLEAKCRDIAARGMQPEIVTQFCFDAPTILTWLAALRTRGIDCPVRLGIPGPATIASLLRFAASCGVGASAFVLAHYGISASKLLSSAGPNRLVDDLAEGLGDAHGRVSLHFHPFGGLARLIDWLEQYR</sequence>
<evidence type="ECO:0000256" key="6">
    <source>
        <dbReference type="ARBA" id="ARBA00023002"/>
    </source>
</evidence>
<comment type="catalytic activity">
    <reaction evidence="8">
        <text>(6S)-5-methyl-5,6,7,8-tetrahydrofolate + NAD(+) = (6R)-5,10-methylene-5,6,7,8-tetrahydrofolate + NADH + H(+)</text>
        <dbReference type="Rhea" id="RHEA:19821"/>
        <dbReference type="ChEBI" id="CHEBI:15378"/>
        <dbReference type="ChEBI" id="CHEBI:15636"/>
        <dbReference type="ChEBI" id="CHEBI:18608"/>
        <dbReference type="ChEBI" id="CHEBI:57540"/>
        <dbReference type="ChEBI" id="CHEBI:57945"/>
        <dbReference type="EC" id="1.5.1.54"/>
    </reaction>
    <physiologicalReaction direction="right-to-left" evidence="8">
        <dbReference type="Rhea" id="RHEA:19823"/>
    </physiologicalReaction>
</comment>
<evidence type="ECO:0000256" key="3">
    <source>
        <dbReference type="ARBA" id="ARBA00006743"/>
    </source>
</evidence>
<comment type="pathway">
    <text evidence="2 9">One-carbon metabolism; tetrahydrofolate interconversion.</text>
</comment>
<proteinExistence type="inferred from homology"/>
<dbReference type="Pfam" id="PF02219">
    <property type="entry name" value="MTHFR"/>
    <property type="match status" value="1"/>
</dbReference>
<reference evidence="11" key="1">
    <citation type="journal article" date="2019" name="Int. J. Syst. Evol. Microbiol.">
        <title>The Global Catalogue of Microorganisms (GCM) 10K type strain sequencing project: providing services to taxonomists for standard genome sequencing and annotation.</title>
        <authorList>
            <consortium name="The Broad Institute Genomics Platform"/>
            <consortium name="The Broad Institute Genome Sequencing Center for Infectious Disease"/>
            <person name="Wu L."/>
            <person name="Ma J."/>
        </authorList>
    </citation>
    <scope>NUCLEOTIDE SEQUENCE [LARGE SCALE GENOMIC DNA]</scope>
    <source>
        <strain evidence="11">CCM 7132</strain>
    </source>
</reference>
<dbReference type="InterPro" id="IPR003171">
    <property type="entry name" value="Mehydrof_redctse-like"/>
</dbReference>
<evidence type="ECO:0000256" key="1">
    <source>
        <dbReference type="ARBA" id="ARBA00001974"/>
    </source>
</evidence>
<dbReference type="PANTHER" id="PTHR45754:SF3">
    <property type="entry name" value="METHYLENETETRAHYDROFOLATE REDUCTASE (NADPH)"/>
    <property type="match status" value="1"/>
</dbReference>
<comment type="similarity">
    <text evidence="3 9">Belongs to the methylenetetrahydrofolate reductase family.</text>
</comment>
<dbReference type="InterPro" id="IPR029041">
    <property type="entry name" value="FAD-linked_oxidoreductase-like"/>
</dbReference>
<dbReference type="SUPFAM" id="SSF51730">
    <property type="entry name" value="FAD-linked oxidoreductase"/>
    <property type="match status" value="1"/>
</dbReference>
<comment type="cofactor">
    <cofactor evidence="1 9">
        <name>FAD</name>
        <dbReference type="ChEBI" id="CHEBI:57692"/>
    </cofactor>
</comment>
<evidence type="ECO:0000256" key="2">
    <source>
        <dbReference type="ARBA" id="ARBA00004777"/>
    </source>
</evidence>
<dbReference type="Proteomes" id="UP000637769">
    <property type="component" value="Unassembled WGS sequence"/>
</dbReference>
<organism evidence="10 11">
    <name type="scientific">Asaia siamensis</name>
    <dbReference type="NCBI Taxonomy" id="110479"/>
    <lineage>
        <taxon>Bacteria</taxon>
        <taxon>Pseudomonadati</taxon>
        <taxon>Pseudomonadota</taxon>
        <taxon>Alphaproteobacteria</taxon>
        <taxon>Acetobacterales</taxon>
        <taxon>Acetobacteraceae</taxon>
        <taxon>Asaia</taxon>
    </lineage>
</organism>
<evidence type="ECO:0000256" key="9">
    <source>
        <dbReference type="RuleBase" id="RU003862"/>
    </source>
</evidence>
<keyword evidence="5 9" id="KW-0274">FAD</keyword>
<gene>
    <name evidence="10" type="primary">metF</name>
    <name evidence="10" type="ORF">GCM10007207_12770</name>
</gene>
<evidence type="ECO:0000256" key="4">
    <source>
        <dbReference type="ARBA" id="ARBA00022630"/>
    </source>
</evidence>
<evidence type="ECO:0000256" key="8">
    <source>
        <dbReference type="ARBA" id="ARBA00048628"/>
    </source>
</evidence>
<dbReference type="PANTHER" id="PTHR45754">
    <property type="entry name" value="METHYLENETETRAHYDROFOLATE REDUCTASE"/>
    <property type="match status" value="1"/>
</dbReference>
<dbReference type="EMBL" id="BMCH01000003">
    <property type="protein sequence ID" value="GGC28750.1"/>
    <property type="molecule type" value="Genomic_DNA"/>
</dbReference>
<evidence type="ECO:0000256" key="5">
    <source>
        <dbReference type="ARBA" id="ARBA00022827"/>
    </source>
</evidence>
<protein>
    <recommendedName>
        <fullName evidence="9">Methylenetetrahydrofolate reductase</fullName>
    </recommendedName>
</protein>
<dbReference type="Gene3D" id="3.20.20.220">
    <property type="match status" value="1"/>
</dbReference>